<gene>
    <name evidence="3" type="ORF">SNEC2469_LOCUS17377</name>
</gene>
<dbReference type="Gene3D" id="1.10.238.10">
    <property type="entry name" value="EF-hand"/>
    <property type="match status" value="1"/>
</dbReference>
<dbReference type="InterPro" id="IPR029787">
    <property type="entry name" value="Nucleotide_cyclase"/>
</dbReference>
<dbReference type="PROSITE" id="PS00018">
    <property type="entry name" value="EF_HAND_1"/>
    <property type="match status" value="1"/>
</dbReference>
<reference evidence="3" key="1">
    <citation type="submission" date="2021-02" db="EMBL/GenBank/DDBJ databases">
        <authorList>
            <person name="Dougan E. K."/>
            <person name="Rhodes N."/>
            <person name="Thang M."/>
            <person name="Chan C."/>
        </authorList>
    </citation>
    <scope>NUCLEOTIDE SEQUENCE</scope>
</reference>
<dbReference type="SUPFAM" id="SSF55073">
    <property type="entry name" value="Nucleotide cyclase"/>
    <property type="match status" value="1"/>
</dbReference>
<protein>
    <recommendedName>
        <fullName evidence="2">EF-hand domain-containing protein</fullName>
    </recommendedName>
</protein>
<dbReference type="Gene3D" id="3.30.70.1230">
    <property type="entry name" value="Nucleotide cyclase"/>
    <property type="match status" value="1"/>
</dbReference>
<evidence type="ECO:0000313" key="4">
    <source>
        <dbReference type="Proteomes" id="UP000601435"/>
    </source>
</evidence>
<dbReference type="SMART" id="SM00368">
    <property type="entry name" value="LRR_RI"/>
    <property type="match status" value="3"/>
</dbReference>
<dbReference type="SUPFAM" id="SSF47473">
    <property type="entry name" value="EF-hand"/>
    <property type="match status" value="1"/>
</dbReference>
<proteinExistence type="predicted"/>
<dbReference type="PANTHER" id="PTHR43336:SF3">
    <property type="entry name" value="GUANYLATE CYCLASE DOMAIN-CONTAINING PROTEIN"/>
    <property type="match status" value="1"/>
</dbReference>
<name>A0A812V2G1_9DINO</name>
<dbReference type="SUPFAM" id="SSF52047">
    <property type="entry name" value="RNI-like"/>
    <property type="match status" value="1"/>
</dbReference>
<evidence type="ECO:0000259" key="2">
    <source>
        <dbReference type="PROSITE" id="PS50222"/>
    </source>
</evidence>
<keyword evidence="4" id="KW-1185">Reference proteome</keyword>
<comment type="caution">
    <text evidence="3">The sequence shown here is derived from an EMBL/GenBank/DDBJ whole genome shotgun (WGS) entry which is preliminary data.</text>
</comment>
<keyword evidence="1" id="KW-0106">Calcium</keyword>
<dbReference type="Gene3D" id="3.80.10.10">
    <property type="entry name" value="Ribonuclease Inhibitor"/>
    <property type="match status" value="1"/>
</dbReference>
<dbReference type="Proteomes" id="UP000601435">
    <property type="component" value="Unassembled WGS sequence"/>
</dbReference>
<dbReference type="OrthoDB" id="120976at2759"/>
<accession>A0A812V2G1</accession>
<dbReference type="InterPro" id="IPR011992">
    <property type="entry name" value="EF-hand-dom_pair"/>
</dbReference>
<dbReference type="InterPro" id="IPR032675">
    <property type="entry name" value="LRR_dom_sf"/>
</dbReference>
<sequence length="2104" mass="233921">MMETAVLEKTIIKLGSLLALGFGEAGASIVADNMQGLDSAGVNAMVPGSRVDCIIGSASIRDFSTATEVLQGKVMTFVNQIAEIVHGLVCEFHGAPNKNSGDRFLLIWRLGGLSYEQQTRLADMAVVSCVRILGCTHTNKTLAEYRGHPGLIQRLGAHCRVNLSFGLHRGWAIEGAVGSEFKIDASYLSPNVSIAETLEFATKVYHVSILASQDCITSCSKALARQCRLIDKVNMKGSKTPLSLYVYDVETDRVPVHEYSTALEWSVRQRFKARQLFEVEKTKKLTSEVNIVEDFINASVDVKAMRKLYTTEFLQLFNMGYQNYSEGEWRVARRLLKATQDMLGFQDGPSTALLAFMETPYQFEAPPKWTGVRDVMLAVTAFTGSSSSPHDFLVQILQGIFRPMAKGGKRGIESAAGLIAIAAAVSVPAVARAGPFVSFLSDVLPIKEAQRAFARADWEIRDGVNRVTEVVTSPVKPPEVLDATGAEAAVMAAGMAAADAAGLDRQKLARRQAELAEQEPKRLRGRAEAGLFETEMLGSVTMHMAANLEKPAFQAYCSWRAFGEALREMSTASTTKFRRVFGQQLLAGRLRMFPPKPTIKASPEQATILVKQIEAALVALTNAGLCSKVTPQVDEVLVEVWGEGGSEELVLPILIEGDPLVDAQLLLSEELAPPVLPDPIVAVLTAWLEEAAGPGYASLQNYYVNSRWRGRNEYSNMVYVPKQRLFQLTLHRPGNRVSCSGESVGNSVLWCCSLTRIMGRRSRLVNACVKQTTNERHDDGPFIDYMFREVARRGLLRDEEAVANFTADPLSFVRRILTSDYAAQATADQTLVREQLIWKMTHVLRADHSPSARNHWKVVQEVYRVLRAARLLRTRVSLHLLQKNIQETIDRKEARKQAETTFNRHSRLKDFWPQFHNSSRLGTPLDVRSFTASDVALPALVPSHLGKAKASKASKSLKDLEWKTRSARSHCSAGSWNWLPAVTEPPLNAVKDGIARSASTSKISPDAKDAKQDAASKDMCGLTSYVREKGEMFPKLIPDATTLPTSLLPSIQDNPKESVLLYKGKFQRPWQVGQLAKQSLSTKQYLSACNREGLLPSTDPFVTGHSDCINAKAQGLSDRDLLAICEMLDTGSPVRELDLEGNASISEKAFMHLFTYFQDSTDGQRERPRNRNLQKLSLAGCPNLVQDEPFAGLIQLLNSVSMQNLLSLNLAGLAIGVNWQVPLCKAIRNHSSLKTLSLADTGLGTRSSSDEDDNTMICIVELLSSRSIVHLDLSWNCFGALGFDFLGQKLIELGTLEKLDLASCSTLSKKSPWSSSMVYLLEHLSENTSLQLLNISGNYLDFRAALLLEDSLENNTVLREMDVSHNGLGNLGIRSLLRLLARKTSGLQYFHFENCSKGTVVGARTDLQIFRASRPQGRYKFDLAQPYHRTLLRMLYKTAERLNVAFDQTFRDMTASPPYSHASKNSSGIYSLPQAGTLELTFTMDKVLEDRAALAKGSSDSLEFNSVLTCHAQLLRILPGRSKQVALLAQWRRMEGLREEQSIMIDALSKDFRLSFAQIAVMCQDRAQIWDVMASLQCTPLESPLQAYLGMRLIPNSCDYVRMLQRSARQFSFNADNPTGHYSLDMSNPVDYGVAESLAILDNWEGILRTREGGTDTSQLGNNSHARNVQHANCPLPCSLTDWILAESDILELDYNSSQRPKGAEPVKDDQFELIITALLQFARSPSRCRLQALLQISHTLYLTCLQLRQILDLFKDSTTRCDAFAMFYNRIADIQFEKLVRMRLDDDASTSMLQRLGYAASFPYLQPEQIHIQLSFKNFDERLLVSSLLKLSGKESPSNLKDPLYTSGEGTVDPLTLGIPKSWEQMSNVPKHGVFEAEYVCRADQRSFKMRKDLLEQMGSWQTEIGEEDVFLCSFTSKLPADVLLLTTWMIANCETLPAAFAQMRQDKDKDADGQMSSREFEEGCKRMGFARFKGPGEQHRFQTVFRFIDVRSEGKISLKDWDALRYVEQDLKLCIGETMLCCRRLFGDVASSWAALSDGTATMTLEEWQEAWDTLGYFGPVAQVFAFLDKDGSGSCSSTAFEQLSKHEVPLQDMLGGAKQES</sequence>
<dbReference type="InterPro" id="IPR018247">
    <property type="entry name" value="EF_Hand_1_Ca_BS"/>
</dbReference>
<evidence type="ECO:0000313" key="3">
    <source>
        <dbReference type="EMBL" id="CAE7610756.1"/>
    </source>
</evidence>
<organism evidence="3 4">
    <name type="scientific">Symbiodinium necroappetens</name>
    <dbReference type="NCBI Taxonomy" id="1628268"/>
    <lineage>
        <taxon>Eukaryota</taxon>
        <taxon>Sar</taxon>
        <taxon>Alveolata</taxon>
        <taxon>Dinophyceae</taxon>
        <taxon>Suessiales</taxon>
        <taxon>Symbiodiniaceae</taxon>
        <taxon>Symbiodinium</taxon>
    </lineage>
</organism>
<dbReference type="EMBL" id="CAJNJA010028731">
    <property type="protein sequence ID" value="CAE7610756.1"/>
    <property type="molecule type" value="Genomic_DNA"/>
</dbReference>
<dbReference type="InterPro" id="IPR002048">
    <property type="entry name" value="EF_hand_dom"/>
</dbReference>
<dbReference type="PANTHER" id="PTHR43336">
    <property type="entry name" value="OXYGEN SENSOR HISTIDINE KINASE RESPONSE REGULATOR DEVS/DOSS"/>
    <property type="match status" value="1"/>
</dbReference>
<dbReference type="PROSITE" id="PS50222">
    <property type="entry name" value="EF_HAND_2"/>
    <property type="match status" value="1"/>
</dbReference>
<dbReference type="GO" id="GO:0005509">
    <property type="term" value="F:calcium ion binding"/>
    <property type="evidence" value="ECO:0007669"/>
    <property type="project" value="InterPro"/>
</dbReference>
<feature type="domain" description="EF-hand" evidence="2">
    <location>
        <begin position="1950"/>
        <end position="1972"/>
    </location>
</feature>
<evidence type="ECO:0000256" key="1">
    <source>
        <dbReference type="ARBA" id="ARBA00022837"/>
    </source>
</evidence>